<dbReference type="InterPro" id="IPR026638">
    <property type="entry name" value="NCOA6"/>
</dbReference>
<evidence type="ECO:0000313" key="3">
    <source>
        <dbReference type="Proteomes" id="UP001159641"/>
    </source>
</evidence>
<dbReference type="PANTHER" id="PTHR15690:SF0">
    <property type="entry name" value="NUCLEAR RECEPTOR COACTIVATOR 6"/>
    <property type="match status" value="1"/>
</dbReference>
<proteinExistence type="predicted"/>
<dbReference type="Proteomes" id="UP001159641">
    <property type="component" value="Unassembled WGS sequence"/>
</dbReference>
<keyword evidence="3" id="KW-1185">Reference proteome</keyword>
<dbReference type="GO" id="GO:0035097">
    <property type="term" value="C:histone methyltransferase complex"/>
    <property type="evidence" value="ECO:0007669"/>
    <property type="project" value="TreeGrafter"/>
</dbReference>
<dbReference type="EMBL" id="JAIQCJ010002539">
    <property type="protein sequence ID" value="KAJ8775972.1"/>
    <property type="molecule type" value="Genomic_DNA"/>
</dbReference>
<feature type="region of interest" description="Disordered" evidence="1">
    <location>
        <begin position="86"/>
        <end position="112"/>
    </location>
</feature>
<protein>
    <recommendedName>
        <fullName evidence="4">Nuclear receptor coactivator 6</fullName>
    </recommendedName>
</protein>
<feature type="region of interest" description="Disordered" evidence="1">
    <location>
        <begin position="242"/>
        <end position="271"/>
    </location>
</feature>
<dbReference type="AlphaFoldDB" id="A0AB34G9Y8"/>
<dbReference type="GO" id="GO:0005667">
    <property type="term" value="C:transcription regulator complex"/>
    <property type="evidence" value="ECO:0007669"/>
    <property type="project" value="TreeGrafter"/>
</dbReference>
<feature type="compositionally biased region" description="Low complexity" evidence="1">
    <location>
        <begin position="26"/>
        <end position="42"/>
    </location>
</feature>
<name>A0AB34G9Y8_ESCRO</name>
<feature type="compositionally biased region" description="Polar residues" evidence="1">
    <location>
        <begin position="188"/>
        <end position="198"/>
    </location>
</feature>
<evidence type="ECO:0008006" key="4">
    <source>
        <dbReference type="Google" id="ProtNLM"/>
    </source>
</evidence>
<gene>
    <name evidence="2" type="ORF">J1605_015951</name>
</gene>
<reference evidence="2 3" key="1">
    <citation type="submission" date="2022-11" db="EMBL/GenBank/DDBJ databases">
        <title>Whole genome sequence of Eschrichtius robustus ER-17-0199.</title>
        <authorList>
            <person name="Bruniche-Olsen A."/>
            <person name="Black A.N."/>
            <person name="Fields C.J."/>
            <person name="Walden K."/>
            <person name="Dewoody J.A."/>
        </authorList>
    </citation>
    <scope>NUCLEOTIDE SEQUENCE [LARGE SCALE GENOMIC DNA]</scope>
    <source>
        <strain evidence="2">ER-17-0199</strain>
        <tissue evidence="2">Blubber</tissue>
    </source>
</reference>
<feature type="region of interest" description="Disordered" evidence="1">
    <location>
        <begin position="176"/>
        <end position="198"/>
    </location>
</feature>
<organism evidence="2 3">
    <name type="scientific">Eschrichtius robustus</name>
    <name type="common">California gray whale</name>
    <name type="synonym">Eschrichtius gibbosus</name>
    <dbReference type="NCBI Taxonomy" id="9764"/>
    <lineage>
        <taxon>Eukaryota</taxon>
        <taxon>Metazoa</taxon>
        <taxon>Chordata</taxon>
        <taxon>Craniata</taxon>
        <taxon>Vertebrata</taxon>
        <taxon>Euteleostomi</taxon>
        <taxon>Mammalia</taxon>
        <taxon>Eutheria</taxon>
        <taxon>Laurasiatheria</taxon>
        <taxon>Artiodactyla</taxon>
        <taxon>Whippomorpha</taxon>
        <taxon>Cetacea</taxon>
        <taxon>Mysticeti</taxon>
        <taxon>Eschrichtiidae</taxon>
        <taxon>Eschrichtius</taxon>
    </lineage>
</organism>
<comment type="caution">
    <text evidence="2">The sequence shown here is derived from an EMBL/GenBank/DDBJ whole genome shotgun (WGS) entry which is preliminary data.</text>
</comment>
<feature type="compositionally biased region" description="Polar residues" evidence="1">
    <location>
        <begin position="11"/>
        <end position="23"/>
    </location>
</feature>
<evidence type="ECO:0000256" key="1">
    <source>
        <dbReference type="SAM" id="MobiDB-lite"/>
    </source>
</evidence>
<dbReference type="PANTHER" id="PTHR15690">
    <property type="entry name" value="NUCLEAR RECEPTOR COACTIVATOR 6"/>
    <property type="match status" value="1"/>
</dbReference>
<dbReference type="GO" id="GO:0045944">
    <property type="term" value="P:positive regulation of transcription by RNA polymerase II"/>
    <property type="evidence" value="ECO:0007669"/>
    <property type="project" value="TreeGrafter"/>
</dbReference>
<feature type="compositionally biased region" description="Polar residues" evidence="1">
    <location>
        <begin position="251"/>
        <end position="271"/>
    </location>
</feature>
<dbReference type="GO" id="GO:0003713">
    <property type="term" value="F:transcription coactivator activity"/>
    <property type="evidence" value="ECO:0007669"/>
    <property type="project" value="InterPro"/>
</dbReference>
<sequence length="271" mass="28826">MQPSPMAIHGNMNSQQTGSSGVPQVNLGNMQGQPQQGPPSQLMSMHQQILPSQGQKVQQQGTLNPQNPMILSRAQLIMQQGQMTVDPQSQNLGPSPQRMTPPKQMLPQQGPQMMAPHNQMMGPQGQGPAQTTRRPTPNVQGNMVQFTGQMSGQTLPQQGPTNYSPSQAVGIQGQALRPPGPSPHMAQQHGNPATTANNDVSLSQMMPDVSMQQSNMVPRSATVQATLGNSVSGNHFSGHGMPFNAPFSGAPNGNQMSCGQNEASQSVRMSR</sequence>
<feature type="compositionally biased region" description="Polar residues" evidence="1">
    <location>
        <begin position="86"/>
        <end position="98"/>
    </location>
</feature>
<feature type="region of interest" description="Disordered" evidence="1">
    <location>
        <begin position="1"/>
        <end position="42"/>
    </location>
</feature>
<evidence type="ECO:0000313" key="2">
    <source>
        <dbReference type="EMBL" id="KAJ8775972.1"/>
    </source>
</evidence>
<accession>A0AB34G9Y8</accession>